<accession>A0A448XFR7</accession>
<protein>
    <submittedName>
        <fullName evidence="1">Uncharacterized protein</fullName>
    </submittedName>
</protein>
<name>A0A448XFR7_9PLAT</name>
<evidence type="ECO:0000313" key="2">
    <source>
        <dbReference type="Proteomes" id="UP000784294"/>
    </source>
</evidence>
<organism evidence="1 2">
    <name type="scientific">Protopolystoma xenopodis</name>
    <dbReference type="NCBI Taxonomy" id="117903"/>
    <lineage>
        <taxon>Eukaryota</taxon>
        <taxon>Metazoa</taxon>
        <taxon>Spiralia</taxon>
        <taxon>Lophotrochozoa</taxon>
        <taxon>Platyhelminthes</taxon>
        <taxon>Monogenea</taxon>
        <taxon>Polyopisthocotylea</taxon>
        <taxon>Polystomatidea</taxon>
        <taxon>Polystomatidae</taxon>
        <taxon>Protopolystoma</taxon>
    </lineage>
</organism>
<sequence>MRAKRHYSCKRDYRAKFPLFPLLAFLPHAQALMSLASGPSAAVLCSLKAGAPPVHQSANLAHSRVGRCPPQFARLQIKSGGINKSVLFEDSLLLGSCPTGFNQISTNFEESLFSPLLPPTFWAASTAPEGYRWPVNHCQCFLVNKPVVQRLRCPNALAISRFGGGLRKKRTEEGHRQEIHPALPASLGHYKMERLPTLPAYLEPLPTSKLCFVSCG</sequence>
<dbReference type="Proteomes" id="UP000784294">
    <property type="component" value="Unassembled WGS sequence"/>
</dbReference>
<reference evidence="1" key="1">
    <citation type="submission" date="2018-11" db="EMBL/GenBank/DDBJ databases">
        <authorList>
            <consortium name="Pathogen Informatics"/>
        </authorList>
    </citation>
    <scope>NUCLEOTIDE SEQUENCE</scope>
</reference>
<evidence type="ECO:0000313" key="1">
    <source>
        <dbReference type="EMBL" id="VEL35706.1"/>
    </source>
</evidence>
<dbReference type="AlphaFoldDB" id="A0A448XFR7"/>
<proteinExistence type="predicted"/>
<comment type="caution">
    <text evidence="1">The sequence shown here is derived from an EMBL/GenBank/DDBJ whole genome shotgun (WGS) entry which is preliminary data.</text>
</comment>
<gene>
    <name evidence="1" type="ORF">PXEA_LOCUS29146</name>
</gene>
<dbReference type="EMBL" id="CAAALY010250446">
    <property type="protein sequence ID" value="VEL35706.1"/>
    <property type="molecule type" value="Genomic_DNA"/>
</dbReference>
<keyword evidence="2" id="KW-1185">Reference proteome</keyword>